<evidence type="ECO:0000256" key="9">
    <source>
        <dbReference type="ARBA" id="ARBA00093617"/>
    </source>
</evidence>
<dbReference type="InterPro" id="IPR003342">
    <property type="entry name" value="ArnT-like_N"/>
</dbReference>
<feature type="transmembrane region" description="Helical" evidence="10">
    <location>
        <begin position="346"/>
        <end position="369"/>
    </location>
</feature>
<feature type="domain" description="Protein O-mannosyl-transferase C-terminal four TM" evidence="12">
    <location>
        <begin position="378"/>
        <end position="550"/>
    </location>
</feature>
<keyword evidence="10" id="KW-1003">Cell membrane</keyword>
<keyword evidence="7 10" id="KW-1133">Transmembrane helix</keyword>
<evidence type="ECO:0000256" key="1">
    <source>
        <dbReference type="ARBA" id="ARBA00004127"/>
    </source>
</evidence>
<name>A0A9D2HI24_9FIRM</name>
<keyword evidence="6 10" id="KW-0812">Transmembrane</keyword>
<evidence type="ECO:0000313" key="14">
    <source>
        <dbReference type="Proteomes" id="UP000823900"/>
    </source>
</evidence>
<evidence type="ECO:0000256" key="3">
    <source>
        <dbReference type="ARBA" id="ARBA00007222"/>
    </source>
</evidence>
<gene>
    <name evidence="13" type="ORF">IAA07_04815</name>
</gene>
<evidence type="ECO:0000256" key="6">
    <source>
        <dbReference type="ARBA" id="ARBA00022692"/>
    </source>
</evidence>
<sequence length="555" mass="62591">MMKDLKGREYVFLIIITLFYAALAFWNLGSHHIPSTGWEREERDGEIFLDLGEDCQVAGIAWFLGNYENREFELSWKAQEGNWIQAGKVAMENVYQWGQAQIRPSFTARYLRLSSLNQYVDLRELAVLDEQGGYLEVQNKEDYPELFDEWELYEEKGNGHFQAAVFDESVFARTAWEYLSGIRSYEDTHPPLGKLLISLGIWIFGMNPFGWRAVPALTGALMLPALYLTLRFLTGKAGIAAGGTLLLAFDFLHFTVTRLAAVDGMLVLAILISHSMMYQYGRYVRQKAPWAKKGAALAVSGLFMGVGIGCKWSGCYSAAGLCILFFWMFGEGCIKGWISKKEGIRTILLCCAAFLLVPAALYICSYIPYVSMDPDAGFLEGMITNQKNMYLYHATYNYDHHSASMRFQWPLTIKPVTVVYGSRDGMIEVMKAMGNPVVWWAGTAAVFWGMFQAVGKGDRKAAYLLISYGSQLLPWASISRASFLYHYFPAMIFSVLLIGYWASQRERKGILILGAATVLAAAFFYIYYPVIAGQPIFPEQLEALDWLPGWDLTSP</sequence>
<evidence type="ECO:0000256" key="7">
    <source>
        <dbReference type="ARBA" id="ARBA00022989"/>
    </source>
</evidence>
<dbReference type="Gene3D" id="2.60.120.260">
    <property type="entry name" value="Galactose-binding domain-like"/>
    <property type="match status" value="1"/>
</dbReference>
<feature type="transmembrane region" description="Helical" evidence="10">
    <location>
        <begin position="509"/>
        <end position="528"/>
    </location>
</feature>
<protein>
    <recommendedName>
        <fullName evidence="9 10">Polyprenol-phosphate-mannose--protein mannosyltransferase</fullName>
        <ecNumber evidence="10">2.4.1.-</ecNumber>
    </recommendedName>
</protein>
<evidence type="ECO:0000256" key="2">
    <source>
        <dbReference type="ARBA" id="ARBA00004922"/>
    </source>
</evidence>
<feature type="transmembrane region" description="Helical" evidence="10">
    <location>
        <begin position="461"/>
        <end position="478"/>
    </location>
</feature>
<proteinExistence type="inferred from homology"/>
<feature type="transmembrane region" description="Helical" evidence="10">
    <location>
        <begin position="260"/>
        <end position="278"/>
    </location>
</feature>
<dbReference type="Pfam" id="PF16192">
    <property type="entry name" value="PMT_4TMC"/>
    <property type="match status" value="1"/>
</dbReference>
<dbReference type="InterPro" id="IPR027005">
    <property type="entry name" value="PMT-like"/>
</dbReference>
<feature type="domain" description="ArnT-like N-terminal" evidence="11">
    <location>
        <begin position="206"/>
        <end position="363"/>
    </location>
</feature>
<dbReference type="Proteomes" id="UP000823900">
    <property type="component" value="Unassembled WGS sequence"/>
</dbReference>
<comment type="caution">
    <text evidence="13">The sequence shown here is derived from an EMBL/GenBank/DDBJ whole genome shotgun (WGS) entry which is preliminary data.</text>
</comment>
<feature type="transmembrane region" description="Helical" evidence="10">
    <location>
        <begin position="484"/>
        <end position="502"/>
    </location>
</feature>
<feature type="transmembrane region" description="Helical" evidence="10">
    <location>
        <begin position="316"/>
        <end position="334"/>
    </location>
</feature>
<keyword evidence="4 10" id="KW-0328">Glycosyltransferase</keyword>
<dbReference type="GO" id="GO:0005886">
    <property type="term" value="C:plasma membrane"/>
    <property type="evidence" value="ECO:0007669"/>
    <property type="project" value="UniProtKB-SubCell"/>
</dbReference>
<organism evidence="13 14">
    <name type="scientific">Candidatus Lachnoclostridium stercoravium</name>
    <dbReference type="NCBI Taxonomy" id="2838633"/>
    <lineage>
        <taxon>Bacteria</taxon>
        <taxon>Bacillati</taxon>
        <taxon>Bacillota</taxon>
        <taxon>Clostridia</taxon>
        <taxon>Lachnospirales</taxon>
        <taxon>Lachnospiraceae</taxon>
    </lineage>
</organism>
<feature type="transmembrane region" description="Helical" evidence="10">
    <location>
        <begin position="12"/>
        <end position="29"/>
    </location>
</feature>
<keyword evidence="8 10" id="KW-0472">Membrane</keyword>
<evidence type="ECO:0000259" key="11">
    <source>
        <dbReference type="Pfam" id="PF02366"/>
    </source>
</evidence>
<feature type="transmembrane region" description="Helical" evidence="10">
    <location>
        <begin position="237"/>
        <end position="254"/>
    </location>
</feature>
<comment type="function">
    <text evidence="10">Protein O-mannosyltransferase that catalyzes the transfer of a single mannose residue from a polyprenol phospho-mannosyl lipidic donor to the hydroxyl group of selected serine and threonine residues in acceptor proteins.</text>
</comment>
<keyword evidence="5 10" id="KW-0808">Transferase</keyword>
<evidence type="ECO:0000313" key="13">
    <source>
        <dbReference type="EMBL" id="HJA70889.1"/>
    </source>
</evidence>
<evidence type="ECO:0000256" key="4">
    <source>
        <dbReference type="ARBA" id="ARBA00022676"/>
    </source>
</evidence>
<dbReference type="AlphaFoldDB" id="A0A9D2HI24"/>
<dbReference type="GO" id="GO:0004169">
    <property type="term" value="F:dolichyl-phosphate-mannose-protein mannosyltransferase activity"/>
    <property type="evidence" value="ECO:0007669"/>
    <property type="project" value="UniProtKB-UniRule"/>
</dbReference>
<dbReference type="EMBL" id="DWZA01000042">
    <property type="protein sequence ID" value="HJA70889.1"/>
    <property type="molecule type" value="Genomic_DNA"/>
</dbReference>
<dbReference type="Pfam" id="PF02366">
    <property type="entry name" value="PMT"/>
    <property type="match status" value="1"/>
</dbReference>
<evidence type="ECO:0000256" key="5">
    <source>
        <dbReference type="ARBA" id="ARBA00022679"/>
    </source>
</evidence>
<evidence type="ECO:0000256" key="10">
    <source>
        <dbReference type="RuleBase" id="RU367007"/>
    </source>
</evidence>
<dbReference type="EC" id="2.4.1.-" evidence="10"/>
<reference evidence="13" key="1">
    <citation type="journal article" date="2021" name="PeerJ">
        <title>Extensive microbial diversity within the chicken gut microbiome revealed by metagenomics and culture.</title>
        <authorList>
            <person name="Gilroy R."/>
            <person name="Ravi A."/>
            <person name="Getino M."/>
            <person name="Pursley I."/>
            <person name="Horton D.L."/>
            <person name="Alikhan N.F."/>
            <person name="Baker D."/>
            <person name="Gharbi K."/>
            <person name="Hall N."/>
            <person name="Watson M."/>
            <person name="Adriaenssens E.M."/>
            <person name="Foster-Nyarko E."/>
            <person name="Jarju S."/>
            <person name="Secka A."/>
            <person name="Antonio M."/>
            <person name="Oren A."/>
            <person name="Chaudhuri R.R."/>
            <person name="La Ragione R."/>
            <person name="Hildebrand F."/>
            <person name="Pallen M.J."/>
        </authorList>
    </citation>
    <scope>NUCLEOTIDE SEQUENCE</scope>
    <source>
        <strain evidence="13">CHK178-16964</strain>
    </source>
</reference>
<dbReference type="PANTHER" id="PTHR10050:SF53">
    <property type="entry name" value="CHROMOSOME UNDETERMINED SCAFFOLD_67, WHOLE GENOME SHOTGUN SEQUENCE"/>
    <property type="match status" value="1"/>
</dbReference>
<dbReference type="PANTHER" id="PTHR10050">
    <property type="entry name" value="DOLICHYL-PHOSPHATE-MANNOSE--PROTEIN MANNOSYLTRANSFERASE"/>
    <property type="match status" value="1"/>
</dbReference>
<dbReference type="GO" id="GO:0012505">
    <property type="term" value="C:endomembrane system"/>
    <property type="evidence" value="ECO:0007669"/>
    <property type="project" value="UniProtKB-SubCell"/>
</dbReference>
<comment type="subcellular location">
    <subcellularLocation>
        <location evidence="10">Cell membrane</location>
    </subcellularLocation>
    <subcellularLocation>
        <location evidence="1">Endomembrane system</location>
        <topology evidence="1">Multi-pass membrane protein</topology>
    </subcellularLocation>
</comment>
<evidence type="ECO:0000259" key="12">
    <source>
        <dbReference type="Pfam" id="PF16192"/>
    </source>
</evidence>
<evidence type="ECO:0000256" key="8">
    <source>
        <dbReference type="ARBA" id="ARBA00023136"/>
    </source>
</evidence>
<feature type="transmembrane region" description="Helical" evidence="10">
    <location>
        <begin position="437"/>
        <end position="454"/>
    </location>
</feature>
<dbReference type="InterPro" id="IPR032421">
    <property type="entry name" value="PMT_4TMC"/>
</dbReference>
<accession>A0A9D2HI24</accession>
<comment type="pathway">
    <text evidence="2 10">Protein modification; protein glycosylation.</text>
</comment>
<comment type="similarity">
    <text evidence="3 10">Belongs to the glycosyltransferase 39 family.</text>
</comment>
<reference evidence="13" key="2">
    <citation type="submission" date="2021-04" db="EMBL/GenBank/DDBJ databases">
        <authorList>
            <person name="Gilroy R."/>
        </authorList>
    </citation>
    <scope>NUCLEOTIDE SEQUENCE</scope>
    <source>
        <strain evidence="13">CHK178-16964</strain>
    </source>
</reference>